<evidence type="ECO:0000256" key="6">
    <source>
        <dbReference type="ARBA" id="ARBA00022840"/>
    </source>
</evidence>
<dbReference type="Gene3D" id="1.10.287.370">
    <property type="match status" value="1"/>
</dbReference>
<dbReference type="FunFam" id="1.10.287.370:FF:000004">
    <property type="entry name" value="Probable prefoldin subunit 5"/>
    <property type="match status" value="1"/>
</dbReference>
<proteinExistence type="inferred from homology"/>
<dbReference type="Pfam" id="PF02996">
    <property type="entry name" value="Prefoldin"/>
    <property type="match status" value="1"/>
</dbReference>
<evidence type="ECO:0000313" key="15">
    <source>
        <dbReference type="Proteomes" id="UP000019373"/>
    </source>
</evidence>
<sequence length="856" mass="94813">MKFGACVRVLNGARNLDQQYRKYASCTGAGIGSLFQRRRCYCEDARYRCSAFWKPSSKTHEEKKTKNGKEDSNILLAQAGFIRQAYSGIFHLLPLGLRVQDKIERLLDKHMHSLQASKVSLSSLSSQDLWVKSGRLGAGTDVFTFSDRKDAKWLLSPTHEEEITELVGSLVQSYRDLPVKLYQISRKYRDEPRPRQGLLRGREFLMKDLYTFDVDVPAALRTYDGVRAAYNKFFDELKIPYIVARATSGNMGGELSHEYHLPSSKGEDSILSCSHCDYVKNEELVTSRQVSIRLLESCDFDISSALEELPKLKEAVFITNDKGSLVKAYCKRWDAVASNATSENEINPYAVKAAIPEVALGIENPSEQFFSSNSTRGRTLYMFDDQITWSDAQAQLATERGPSSPANAPMLIVESPSGSLRIPDLVKPQTGDRCPACSEGRIQVQKAIEIGHTFHLGTRYSEVLNAKVAVGPGSKSQHEVFMQMGCHGIGVSRLMAATASALSDTVGLNWPRVIAPFEVIVIPHQLRDVEACVAVYDQMLQGEPACNDAIVDDREKDWLSKLREADIIGYPVIVFLGKAWKERGVYEVQCRRLKVKQTVPGVELSGFVRGLLEQLIDTLTKDTFIPLQDDQVNGRRFPNLASSTIPARPPPPFTLILLPVGTTPCRSVLQNDNLLPTPTRSRSVLPSIPPTPSSILRTNATSSQPCTVDITTLAAPQLSSLQARLSQEIEHLSTSHTRLRSAQQRFRECIQSIEGGVRAQKNEAEILIPLTTSLYVPGKLADREKVIVDIGTGFYVEKTTKDAIKFYNGKVEDLGKNLGELEKVIGGKSENVRIVEDVLRQKVMQGESATGAGGPG</sequence>
<dbReference type="GO" id="GO:0005739">
    <property type="term" value="C:mitochondrion"/>
    <property type="evidence" value="ECO:0007669"/>
    <property type="project" value="TreeGrafter"/>
</dbReference>
<evidence type="ECO:0000256" key="7">
    <source>
        <dbReference type="ARBA" id="ARBA00022917"/>
    </source>
</evidence>
<evidence type="ECO:0000259" key="13">
    <source>
        <dbReference type="PROSITE" id="PS50862"/>
    </source>
</evidence>
<dbReference type="InterPro" id="IPR009053">
    <property type="entry name" value="Prefoldin"/>
</dbReference>
<dbReference type="Proteomes" id="UP000019373">
    <property type="component" value="Unassembled WGS sequence"/>
</dbReference>
<dbReference type="InterPro" id="IPR006195">
    <property type="entry name" value="aa-tRNA-synth_II"/>
</dbReference>
<dbReference type="NCBIfam" id="TIGR00293">
    <property type="entry name" value="prefoldin subunit alpha"/>
    <property type="match status" value="1"/>
</dbReference>
<evidence type="ECO:0000256" key="3">
    <source>
        <dbReference type="ARBA" id="ARBA00012831"/>
    </source>
</evidence>
<dbReference type="InterPro" id="IPR036621">
    <property type="entry name" value="Anticodon-bd_dom_sf"/>
</dbReference>
<feature type="domain" description="Aminoacyl-transfer RNA synthetases class-II family profile" evidence="13">
    <location>
        <begin position="96"/>
        <end position="516"/>
    </location>
</feature>
<comment type="similarity">
    <text evidence="2">Belongs to the prefoldin subunit alpha family.</text>
</comment>
<dbReference type="OrthoDB" id="10267474at2759"/>
<keyword evidence="9" id="KW-0143">Chaperone</keyword>
<dbReference type="Pfam" id="PF03129">
    <property type="entry name" value="HGTP_anticodon"/>
    <property type="match status" value="1"/>
</dbReference>
<evidence type="ECO:0000256" key="11">
    <source>
        <dbReference type="ARBA" id="ARBA00047671"/>
    </source>
</evidence>
<dbReference type="InterPro" id="IPR002316">
    <property type="entry name" value="Pro-tRNA-ligase_IIa"/>
</dbReference>
<keyword evidence="6" id="KW-0067">ATP-binding</keyword>
<dbReference type="GO" id="GO:0005524">
    <property type="term" value="F:ATP binding"/>
    <property type="evidence" value="ECO:0007669"/>
    <property type="project" value="UniProtKB-KW"/>
</dbReference>
<dbReference type="EMBL" id="KE721301">
    <property type="protein sequence ID" value="ERF70655.1"/>
    <property type="molecule type" value="Genomic_DNA"/>
</dbReference>
<evidence type="ECO:0000256" key="8">
    <source>
        <dbReference type="ARBA" id="ARBA00023146"/>
    </source>
</evidence>
<gene>
    <name evidence="14" type="ORF">EPUS_02521</name>
</gene>
<protein>
    <recommendedName>
        <fullName evidence="3">proline--tRNA ligase</fullName>
        <ecNumber evidence="3">6.1.1.15</ecNumber>
    </recommendedName>
    <alternativeName>
        <fullName evidence="10">Prolyl-tRNA synthetase</fullName>
    </alternativeName>
</protein>
<evidence type="ECO:0000256" key="5">
    <source>
        <dbReference type="ARBA" id="ARBA00022741"/>
    </source>
</evidence>
<dbReference type="NCBIfam" id="TIGR00409">
    <property type="entry name" value="proS_fam_II"/>
    <property type="match status" value="1"/>
</dbReference>
<dbReference type="EC" id="6.1.1.15" evidence="3"/>
<dbReference type="HOGENOM" id="CLU_016739_2_0_1"/>
<evidence type="ECO:0000313" key="14">
    <source>
        <dbReference type="EMBL" id="ERF70655.1"/>
    </source>
</evidence>
<dbReference type="InterPro" id="IPR004154">
    <property type="entry name" value="Anticodon-bd"/>
</dbReference>
<feature type="region of interest" description="Disordered" evidence="12">
    <location>
        <begin position="679"/>
        <end position="700"/>
    </location>
</feature>
<dbReference type="RefSeq" id="XP_007803713.1">
    <property type="nucleotide sequence ID" value="XM_007805522.1"/>
</dbReference>
<dbReference type="Pfam" id="PF00587">
    <property type="entry name" value="tRNA-synt_2b"/>
    <property type="match status" value="1"/>
</dbReference>
<dbReference type="InterPro" id="IPR050062">
    <property type="entry name" value="Pro-tRNA_synthetase"/>
</dbReference>
<dbReference type="InterPro" id="IPR045864">
    <property type="entry name" value="aa-tRNA-synth_II/BPL/LPL"/>
</dbReference>
<comment type="similarity">
    <text evidence="1">Belongs to the class-II aminoacyl-tRNA synthetase family.</text>
</comment>
<reference evidence="15" key="1">
    <citation type="journal article" date="2014" name="BMC Genomics">
        <title>Genome characteristics reveal the impact of lichenization on lichen-forming fungus Endocarpon pusillum Hedwig (Verrucariales, Ascomycota).</title>
        <authorList>
            <person name="Wang Y.-Y."/>
            <person name="Liu B."/>
            <person name="Zhang X.-Y."/>
            <person name="Zhou Q.-M."/>
            <person name="Zhang T."/>
            <person name="Li H."/>
            <person name="Yu Y.-F."/>
            <person name="Zhang X.-L."/>
            <person name="Hao X.-Y."/>
            <person name="Wang M."/>
            <person name="Wang L."/>
            <person name="Wei J.-C."/>
        </authorList>
    </citation>
    <scope>NUCLEOTIDE SEQUENCE [LARGE SCALE GENOMIC DNA]</scope>
    <source>
        <strain evidence="15">Z07020 / HMAS-L-300199</strain>
    </source>
</reference>
<name>U1HKB2_ENDPU</name>
<evidence type="ECO:0000256" key="2">
    <source>
        <dbReference type="ARBA" id="ARBA00010048"/>
    </source>
</evidence>
<dbReference type="PROSITE" id="PS50862">
    <property type="entry name" value="AA_TRNA_LIGASE_II"/>
    <property type="match status" value="1"/>
</dbReference>
<dbReference type="AlphaFoldDB" id="U1HKB2"/>
<dbReference type="GeneID" id="19237574"/>
<dbReference type="eggNOG" id="KOG3048">
    <property type="taxonomic scope" value="Eukaryota"/>
</dbReference>
<keyword evidence="7" id="KW-0648">Protein biosynthesis</keyword>
<dbReference type="InterPro" id="IPR004127">
    <property type="entry name" value="Prefoldin_subunit_alpha"/>
</dbReference>
<keyword evidence="8" id="KW-0030">Aminoacyl-tRNA synthetase</keyword>
<dbReference type="InterPro" id="IPR002314">
    <property type="entry name" value="aa-tRNA-synt_IIb"/>
</dbReference>
<keyword evidence="4" id="KW-0436">Ligase</keyword>
<dbReference type="GO" id="GO:0006433">
    <property type="term" value="P:prolyl-tRNA aminoacylation"/>
    <property type="evidence" value="ECO:0007669"/>
    <property type="project" value="InterPro"/>
</dbReference>
<keyword evidence="5" id="KW-0547">Nucleotide-binding</keyword>
<accession>U1HKB2</accession>
<dbReference type="CDD" id="cd23157">
    <property type="entry name" value="Prefoldin_5"/>
    <property type="match status" value="1"/>
</dbReference>
<keyword evidence="15" id="KW-1185">Reference proteome</keyword>
<evidence type="ECO:0000256" key="1">
    <source>
        <dbReference type="ARBA" id="ARBA00008226"/>
    </source>
</evidence>
<dbReference type="Gene3D" id="3.30.930.10">
    <property type="entry name" value="Bira Bifunctional Protein, Domain 2"/>
    <property type="match status" value="2"/>
</dbReference>
<dbReference type="PRINTS" id="PR01046">
    <property type="entry name" value="TRNASYNTHPRO"/>
</dbReference>
<dbReference type="InterPro" id="IPR004500">
    <property type="entry name" value="Pro-tRNA-synth_IIa_bac-type"/>
</dbReference>
<evidence type="ECO:0000256" key="9">
    <source>
        <dbReference type="ARBA" id="ARBA00023186"/>
    </source>
</evidence>
<evidence type="ECO:0000256" key="12">
    <source>
        <dbReference type="SAM" id="MobiDB-lite"/>
    </source>
</evidence>
<organism evidence="14 15">
    <name type="scientific">Endocarpon pusillum (strain Z07020 / HMAS-L-300199)</name>
    <name type="common">Lichen-forming fungus</name>
    <dbReference type="NCBI Taxonomy" id="1263415"/>
    <lineage>
        <taxon>Eukaryota</taxon>
        <taxon>Fungi</taxon>
        <taxon>Dikarya</taxon>
        <taxon>Ascomycota</taxon>
        <taxon>Pezizomycotina</taxon>
        <taxon>Eurotiomycetes</taxon>
        <taxon>Chaetothyriomycetidae</taxon>
        <taxon>Verrucariales</taxon>
        <taxon>Verrucariaceae</taxon>
        <taxon>Endocarpon</taxon>
    </lineage>
</organism>
<evidence type="ECO:0000256" key="10">
    <source>
        <dbReference type="ARBA" id="ARBA00029731"/>
    </source>
</evidence>
<dbReference type="SUPFAM" id="SSF55681">
    <property type="entry name" value="Class II aaRS and biotin synthetases"/>
    <property type="match status" value="1"/>
</dbReference>
<dbReference type="SUPFAM" id="SSF52954">
    <property type="entry name" value="Class II aaRS ABD-related"/>
    <property type="match status" value="1"/>
</dbReference>
<dbReference type="PANTHER" id="PTHR42753:SF2">
    <property type="entry name" value="PROLINE--TRNA LIGASE"/>
    <property type="match status" value="1"/>
</dbReference>
<dbReference type="Gene3D" id="3.40.50.800">
    <property type="entry name" value="Anticodon-binding domain"/>
    <property type="match status" value="1"/>
</dbReference>
<dbReference type="PANTHER" id="PTHR42753">
    <property type="entry name" value="MITOCHONDRIAL RIBOSOME PROTEIN L39/PROLYL-TRNA LIGASE FAMILY MEMBER"/>
    <property type="match status" value="1"/>
</dbReference>
<evidence type="ECO:0000256" key="4">
    <source>
        <dbReference type="ARBA" id="ARBA00022598"/>
    </source>
</evidence>
<dbReference type="SUPFAM" id="SSF46579">
    <property type="entry name" value="Prefoldin"/>
    <property type="match status" value="1"/>
</dbReference>
<dbReference type="eggNOG" id="KOG2324">
    <property type="taxonomic scope" value="Eukaryota"/>
</dbReference>
<comment type="catalytic activity">
    <reaction evidence="11">
        <text>tRNA(Pro) + L-proline + ATP = L-prolyl-tRNA(Pro) + AMP + diphosphate</text>
        <dbReference type="Rhea" id="RHEA:14305"/>
        <dbReference type="Rhea" id="RHEA-COMP:9700"/>
        <dbReference type="Rhea" id="RHEA-COMP:9702"/>
        <dbReference type="ChEBI" id="CHEBI:30616"/>
        <dbReference type="ChEBI" id="CHEBI:33019"/>
        <dbReference type="ChEBI" id="CHEBI:60039"/>
        <dbReference type="ChEBI" id="CHEBI:78442"/>
        <dbReference type="ChEBI" id="CHEBI:78532"/>
        <dbReference type="ChEBI" id="CHEBI:456215"/>
        <dbReference type="EC" id="6.1.1.15"/>
    </reaction>
</comment>
<dbReference type="GO" id="GO:0004827">
    <property type="term" value="F:proline-tRNA ligase activity"/>
    <property type="evidence" value="ECO:0007669"/>
    <property type="project" value="UniProtKB-EC"/>
</dbReference>